<dbReference type="Proteomes" id="UP000054097">
    <property type="component" value="Unassembled WGS sequence"/>
</dbReference>
<reference evidence="1 2" key="1">
    <citation type="submission" date="2014-04" db="EMBL/GenBank/DDBJ databases">
        <authorList>
            <consortium name="DOE Joint Genome Institute"/>
            <person name="Kuo A."/>
            <person name="Zuccaro A."/>
            <person name="Kohler A."/>
            <person name="Nagy L.G."/>
            <person name="Floudas D."/>
            <person name="Copeland A."/>
            <person name="Barry K.W."/>
            <person name="Cichocki N."/>
            <person name="Veneault-Fourrey C."/>
            <person name="LaButti K."/>
            <person name="Lindquist E.A."/>
            <person name="Lipzen A."/>
            <person name="Lundell T."/>
            <person name="Morin E."/>
            <person name="Murat C."/>
            <person name="Sun H."/>
            <person name="Tunlid A."/>
            <person name="Henrissat B."/>
            <person name="Grigoriev I.V."/>
            <person name="Hibbett D.S."/>
            <person name="Martin F."/>
            <person name="Nordberg H.P."/>
            <person name="Cantor M.N."/>
            <person name="Hua S.X."/>
        </authorList>
    </citation>
    <scope>NUCLEOTIDE SEQUENCE [LARGE SCALE GENOMIC DNA]</scope>
    <source>
        <strain evidence="1 2">MAFF 305830</strain>
    </source>
</reference>
<evidence type="ECO:0000313" key="1">
    <source>
        <dbReference type="EMBL" id="KIM23148.1"/>
    </source>
</evidence>
<name>A0A0C2W9S1_SERVB</name>
<evidence type="ECO:0000313" key="2">
    <source>
        <dbReference type="Proteomes" id="UP000054097"/>
    </source>
</evidence>
<dbReference type="HOGENOM" id="CLU_2086278_0_0_1"/>
<accession>A0A0C2W9S1</accession>
<gene>
    <name evidence="1" type="ORF">M408DRAFT_11697</name>
</gene>
<dbReference type="AlphaFoldDB" id="A0A0C2W9S1"/>
<reference evidence="2" key="2">
    <citation type="submission" date="2015-01" db="EMBL/GenBank/DDBJ databases">
        <title>Evolutionary Origins and Diversification of the Mycorrhizal Mutualists.</title>
        <authorList>
            <consortium name="DOE Joint Genome Institute"/>
            <consortium name="Mycorrhizal Genomics Consortium"/>
            <person name="Kohler A."/>
            <person name="Kuo A."/>
            <person name="Nagy L.G."/>
            <person name="Floudas D."/>
            <person name="Copeland A."/>
            <person name="Barry K.W."/>
            <person name="Cichocki N."/>
            <person name="Veneault-Fourrey C."/>
            <person name="LaButti K."/>
            <person name="Lindquist E.A."/>
            <person name="Lipzen A."/>
            <person name="Lundell T."/>
            <person name="Morin E."/>
            <person name="Murat C."/>
            <person name="Riley R."/>
            <person name="Ohm R."/>
            <person name="Sun H."/>
            <person name="Tunlid A."/>
            <person name="Henrissat B."/>
            <person name="Grigoriev I.V."/>
            <person name="Hibbett D.S."/>
            <person name="Martin F."/>
        </authorList>
    </citation>
    <scope>NUCLEOTIDE SEQUENCE [LARGE SCALE GENOMIC DNA]</scope>
    <source>
        <strain evidence="2">MAFF 305830</strain>
    </source>
</reference>
<protein>
    <submittedName>
        <fullName evidence="1">Uncharacterized protein</fullName>
    </submittedName>
</protein>
<keyword evidence="2" id="KW-1185">Reference proteome</keyword>
<proteinExistence type="predicted"/>
<dbReference type="EMBL" id="KN824342">
    <property type="protein sequence ID" value="KIM23148.1"/>
    <property type="molecule type" value="Genomic_DNA"/>
</dbReference>
<organism evidence="1 2">
    <name type="scientific">Serendipita vermifera MAFF 305830</name>
    <dbReference type="NCBI Taxonomy" id="933852"/>
    <lineage>
        <taxon>Eukaryota</taxon>
        <taxon>Fungi</taxon>
        <taxon>Dikarya</taxon>
        <taxon>Basidiomycota</taxon>
        <taxon>Agaricomycotina</taxon>
        <taxon>Agaricomycetes</taxon>
        <taxon>Sebacinales</taxon>
        <taxon>Serendipitaceae</taxon>
        <taxon>Serendipita</taxon>
    </lineage>
</organism>
<sequence>MGLKPWVTFENALQYSFLGFFGAIILAVPADVRHFQWEVFTGSTEDTKYSKQIASENISNKDPEEGLRIAALVRSESVEPTANHFHETTGKLLSSNIAQPSMAYHRVLLNALFYLTL</sequence>